<dbReference type="SMART" id="SM00332">
    <property type="entry name" value="PP2Cc"/>
    <property type="match status" value="1"/>
</dbReference>
<dbReference type="InterPro" id="IPR001932">
    <property type="entry name" value="PPM-type_phosphatase-like_dom"/>
</dbReference>
<dbReference type="GO" id="GO:0046872">
    <property type="term" value="F:metal ion binding"/>
    <property type="evidence" value="ECO:0007669"/>
    <property type="project" value="UniProtKB-KW"/>
</dbReference>
<evidence type="ECO:0000313" key="8">
    <source>
        <dbReference type="Proteomes" id="UP000278143"/>
    </source>
</evidence>
<dbReference type="Pfam" id="PF00481">
    <property type="entry name" value="PP2C"/>
    <property type="match status" value="1"/>
</dbReference>
<dbReference type="CDD" id="cd00143">
    <property type="entry name" value="PP2Cc"/>
    <property type="match status" value="1"/>
</dbReference>
<name>A0A4P9YZS1_9FUNG</name>
<dbReference type="PANTHER" id="PTHR13832">
    <property type="entry name" value="PROTEIN PHOSPHATASE 2C"/>
    <property type="match status" value="1"/>
</dbReference>
<dbReference type="GO" id="GO:0004722">
    <property type="term" value="F:protein serine/threonine phosphatase activity"/>
    <property type="evidence" value="ECO:0007669"/>
    <property type="project" value="InterPro"/>
</dbReference>
<evidence type="ECO:0000256" key="3">
    <source>
        <dbReference type="ARBA" id="ARBA00022801"/>
    </source>
</evidence>
<dbReference type="InterPro" id="IPR015655">
    <property type="entry name" value="PP2C"/>
</dbReference>
<dbReference type="Proteomes" id="UP000278143">
    <property type="component" value="Unassembled WGS sequence"/>
</dbReference>
<dbReference type="InterPro" id="IPR036457">
    <property type="entry name" value="PPM-type-like_dom_sf"/>
</dbReference>
<keyword evidence="8" id="KW-1185">Reference proteome</keyword>
<accession>A0A4P9YZS1</accession>
<evidence type="ECO:0000259" key="6">
    <source>
        <dbReference type="PROSITE" id="PS51746"/>
    </source>
</evidence>
<dbReference type="PANTHER" id="PTHR13832:SF837">
    <property type="entry name" value="PROTEIN PHOSPHATASE 2C-LIKE DOMAIN-CONTAINING PROTEIN 1"/>
    <property type="match status" value="1"/>
</dbReference>
<dbReference type="PROSITE" id="PS01032">
    <property type="entry name" value="PPM_1"/>
    <property type="match status" value="1"/>
</dbReference>
<evidence type="ECO:0000313" key="7">
    <source>
        <dbReference type="EMBL" id="RKP24921.1"/>
    </source>
</evidence>
<evidence type="ECO:0000256" key="1">
    <source>
        <dbReference type="ARBA" id="ARBA00006702"/>
    </source>
</evidence>
<keyword evidence="3 5" id="KW-0378">Hydrolase</keyword>
<proteinExistence type="inferred from homology"/>
<keyword evidence="2" id="KW-0479">Metal-binding</keyword>
<evidence type="ECO:0000256" key="2">
    <source>
        <dbReference type="ARBA" id="ARBA00022723"/>
    </source>
</evidence>
<dbReference type="EMBL" id="KZ989971">
    <property type="protein sequence ID" value="RKP24921.1"/>
    <property type="molecule type" value="Genomic_DNA"/>
</dbReference>
<sequence length="271" mass="29781">MLPPPSAAPEEGSAVCSFTSGDVSFRVGISEDRNRRCRRVMEDTHSVEMNYCGVPGQGFFGVFDGHGGRTAAEWCGEHFHKTLKGCLEDNQGKEPVPEVLKQAFLAADARLAENKQDHSGCTVITALLTRKLYTANVGDARAVLCRGGKAIRMSYDHKGTDQRESQRITDKGGFMMGNRVNGMLAVTRALGDTAMKEFVIGLPYTQEVDLCEDDTFLILACDGLWDVCDDQTAIDLIKNIANPHEASQKLMKYALDNFSSDNLTIMVIRFS</sequence>
<gene>
    <name evidence="7" type="ORF">SYNPS1DRAFT_16441</name>
</gene>
<organism evidence="7 8">
    <name type="scientific">Syncephalis pseudoplumigaleata</name>
    <dbReference type="NCBI Taxonomy" id="1712513"/>
    <lineage>
        <taxon>Eukaryota</taxon>
        <taxon>Fungi</taxon>
        <taxon>Fungi incertae sedis</taxon>
        <taxon>Zoopagomycota</taxon>
        <taxon>Zoopagomycotina</taxon>
        <taxon>Zoopagomycetes</taxon>
        <taxon>Zoopagales</taxon>
        <taxon>Piptocephalidaceae</taxon>
        <taxon>Syncephalis</taxon>
    </lineage>
</organism>
<feature type="domain" description="PPM-type phosphatase" evidence="6">
    <location>
        <begin position="26"/>
        <end position="270"/>
    </location>
</feature>
<dbReference type="OrthoDB" id="10264738at2759"/>
<dbReference type="AlphaFoldDB" id="A0A4P9YZS1"/>
<reference evidence="8" key="1">
    <citation type="journal article" date="2018" name="Nat. Microbiol.">
        <title>Leveraging single-cell genomics to expand the fungal tree of life.</title>
        <authorList>
            <person name="Ahrendt S.R."/>
            <person name="Quandt C.A."/>
            <person name="Ciobanu D."/>
            <person name="Clum A."/>
            <person name="Salamov A."/>
            <person name="Andreopoulos B."/>
            <person name="Cheng J.F."/>
            <person name="Woyke T."/>
            <person name="Pelin A."/>
            <person name="Henrissat B."/>
            <person name="Reynolds N.K."/>
            <person name="Benny G.L."/>
            <person name="Smith M.E."/>
            <person name="James T.Y."/>
            <person name="Grigoriev I.V."/>
        </authorList>
    </citation>
    <scope>NUCLEOTIDE SEQUENCE [LARGE SCALE GENOMIC DNA]</scope>
    <source>
        <strain evidence="8">Benny S71-1</strain>
    </source>
</reference>
<keyword evidence="4 5" id="KW-0904">Protein phosphatase</keyword>
<protein>
    <submittedName>
        <fullName evidence="7">Phosphatase 2C-like domain-containing protein</fullName>
    </submittedName>
</protein>
<dbReference type="InterPro" id="IPR000222">
    <property type="entry name" value="PP2C_BS"/>
</dbReference>
<evidence type="ECO:0000256" key="5">
    <source>
        <dbReference type="RuleBase" id="RU003465"/>
    </source>
</evidence>
<comment type="similarity">
    <text evidence="1 5">Belongs to the PP2C family.</text>
</comment>
<evidence type="ECO:0000256" key="4">
    <source>
        <dbReference type="ARBA" id="ARBA00022912"/>
    </source>
</evidence>
<dbReference type="Gene3D" id="3.60.40.10">
    <property type="entry name" value="PPM-type phosphatase domain"/>
    <property type="match status" value="1"/>
</dbReference>
<dbReference type="SMART" id="SM00331">
    <property type="entry name" value="PP2C_SIG"/>
    <property type="match status" value="1"/>
</dbReference>
<dbReference type="PROSITE" id="PS51746">
    <property type="entry name" value="PPM_2"/>
    <property type="match status" value="1"/>
</dbReference>
<dbReference type="SUPFAM" id="SSF81606">
    <property type="entry name" value="PP2C-like"/>
    <property type="match status" value="1"/>
</dbReference>